<reference evidence="3" key="1">
    <citation type="journal article" date="2014" name="Science">
        <title>The coffee genome provides insight into the convergent evolution of caffeine biosynthesis.</title>
        <authorList>
            <person name="Denoeud F."/>
            <person name="Carretero-Paulet L."/>
            <person name="Dereeper A."/>
            <person name="Droc G."/>
            <person name="Guyot R."/>
            <person name="Pietrella M."/>
            <person name="Zheng C."/>
            <person name="Alberti A."/>
            <person name="Anthony F."/>
            <person name="Aprea G."/>
            <person name="Aury J.M."/>
            <person name="Bento P."/>
            <person name="Bernard M."/>
            <person name="Bocs S."/>
            <person name="Campa C."/>
            <person name="Cenci A."/>
            <person name="Combes M.C."/>
            <person name="Crouzillat D."/>
            <person name="Da Silva C."/>
            <person name="Daddiego L."/>
            <person name="De Bellis F."/>
            <person name="Dussert S."/>
            <person name="Garsmeur O."/>
            <person name="Gayraud T."/>
            <person name="Guignon V."/>
            <person name="Jahn K."/>
            <person name="Jamilloux V."/>
            <person name="Joet T."/>
            <person name="Labadie K."/>
            <person name="Lan T."/>
            <person name="Leclercq J."/>
            <person name="Lepelley M."/>
            <person name="Leroy T."/>
            <person name="Li L.T."/>
            <person name="Librado P."/>
            <person name="Lopez L."/>
            <person name="Munoz A."/>
            <person name="Noel B."/>
            <person name="Pallavicini A."/>
            <person name="Perrotta G."/>
            <person name="Poncet V."/>
            <person name="Pot D."/>
            <person name="Priyono X."/>
            <person name="Rigoreau M."/>
            <person name="Rouard M."/>
            <person name="Rozas J."/>
            <person name="Tranchant-Dubreuil C."/>
            <person name="VanBuren R."/>
            <person name="Zhang Q."/>
            <person name="Andrade A.C."/>
            <person name="Argout X."/>
            <person name="Bertrand B."/>
            <person name="de Kochko A."/>
            <person name="Graziosi G."/>
            <person name="Henry R.J."/>
            <person name="Jayarama X."/>
            <person name="Ming R."/>
            <person name="Nagai C."/>
            <person name="Rounsley S."/>
            <person name="Sankoff D."/>
            <person name="Giuliano G."/>
            <person name="Albert V.A."/>
            <person name="Wincker P."/>
            <person name="Lashermes P."/>
        </authorList>
    </citation>
    <scope>NUCLEOTIDE SEQUENCE [LARGE SCALE GENOMIC DNA]</scope>
    <source>
        <strain evidence="3">cv. DH200-94</strain>
    </source>
</reference>
<feature type="signal peptide" evidence="1">
    <location>
        <begin position="1"/>
        <end position="22"/>
    </location>
</feature>
<keyword evidence="3" id="KW-1185">Reference proteome</keyword>
<protein>
    <submittedName>
        <fullName evidence="2">Uncharacterized protein</fullName>
    </submittedName>
</protein>
<feature type="chain" id="PRO_5001657911" evidence="1">
    <location>
        <begin position="23"/>
        <end position="95"/>
    </location>
</feature>
<organism evidence="2 3">
    <name type="scientific">Coffea canephora</name>
    <name type="common">Robusta coffee</name>
    <dbReference type="NCBI Taxonomy" id="49390"/>
    <lineage>
        <taxon>Eukaryota</taxon>
        <taxon>Viridiplantae</taxon>
        <taxon>Streptophyta</taxon>
        <taxon>Embryophyta</taxon>
        <taxon>Tracheophyta</taxon>
        <taxon>Spermatophyta</taxon>
        <taxon>Magnoliopsida</taxon>
        <taxon>eudicotyledons</taxon>
        <taxon>Gunneridae</taxon>
        <taxon>Pentapetalae</taxon>
        <taxon>asterids</taxon>
        <taxon>lamiids</taxon>
        <taxon>Gentianales</taxon>
        <taxon>Rubiaceae</taxon>
        <taxon>Ixoroideae</taxon>
        <taxon>Gardenieae complex</taxon>
        <taxon>Bertiereae - Coffeeae clade</taxon>
        <taxon>Coffeeae</taxon>
        <taxon>Coffea</taxon>
    </lineage>
</organism>
<proteinExistence type="predicted"/>
<dbReference type="Proteomes" id="UP000295252">
    <property type="component" value="Chromosome V"/>
</dbReference>
<evidence type="ECO:0000313" key="2">
    <source>
        <dbReference type="EMBL" id="CDP10887.1"/>
    </source>
</evidence>
<evidence type="ECO:0000313" key="3">
    <source>
        <dbReference type="Proteomes" id="UP000295252"/>
    </source>
</evidence>
<dbReference type="EMBL" id="HG739132">
    <property type="protein sequence ID" value="CDP10887.1"/>
    <property type="molecule type" value="Genomic_DNA"/>
</dbReference>
<name>A0A068URF4_COFCA</name>
<gene>
    <name evidence="2" type="ORF">GSCOC_T00031828001</name>
</gene>
<dbReference type="Gramene" id="CDP10887">
    <property type="protein sequence ID" value="CDP10887"/>
    <property type="gene ID" value="GSCOC_T00031828001"/>
</dbReference>
<dbReference type="InParanoid" id="A0A068URF4"/>
<accession>A0A068URF4</accession>
<dbReference type="AlphaFoldDB" id="A0A068URF4"/>
<sequence length="95" mass="10386">MAKLAFISVLVLIATLVVMAPGGKILEAEAATPPRKLREIDHQEKEMLIKLPAKAMSSKIGVPYGEPCSPYNECDPSCHCAYIRFNYGICEGDCE</sequence>
<evidence type="ECO:0000256" key="1">
    <source>
        <dbReference type="SAM" id="SignalP"/>
    </source>
</evidence>
<keyword evidence="1" id="KW-0732">Signal</keyword>